<feature type="region of interest" description="Disordered" evidence="2">
    <location>
        <begin position="465"/>
        <end position="488"/>
    </location>
</feature>
<sequence>MQALEEYAREQSEKAEQRAVEALTAAGKLIAADESKVPELTNDEISALREEFQRAEASEALRELERQIIINHTHARRADVAAAFEGLGNYEQVRIESAALREAIRQAEHLNLHQKEITDPAQHHKEDLEIANVDIAETPQEHDKESSLSTFKSPSRGGALVRRSKTSHSETEAENWNALKFSDLPEELIESLIEFRCNEYFQMITRIREFAGIAQSQTAPIVEIDGDVSAASLEEAERGQLIRYVPNRLLHFIRETQATLERKSASQTAESAAPQSLLWLVAQPTTNEMTARDMLDDVLILVGNARLIAQHLSDVIQKQIAYQYAAAQKAGEQAKQANEAAEALRAEYKTVAQSAASEDSMRLVKYQSNLFLRHFRRREIAAANDAVEHERSQKSVVLQAIAGFENVERALAIKALEQQSQLRKAAAQLEKERNALDSSLADAAANGKSLIRYRSNNLLRELTAGAAGSGSREEDAGSVRASSSSLSGTAEPLAHAQSILALQALEAYEREHNDAALKRAQEALRHAESMAALEALDAFDREQLERQGLREALERANAVQAVTALEKEAQGRSVAMQRAESHSAFLALSERARDQVDAEALKSAIRKAEDDWALDREKDRPAEPELKAPDLRAARVESLLPAGPLAVPPETQPCDAKDSQRAGAAIVGGNMPPPAEYELTPPGPAPTAVPPAVDADTDGASGLAEDRNLAESLRRTEGMAVAKDSSVGENAAARKTAQELRKAESAADFEALREYEKEQNEITARGVAEALQKAENTLAFRALEEFNEEQSRAEADRRAEALVRVESMNALEALRAFDQEENKRRAAELQRVKSIRDLEALKAFEQDENERRAEAVRRIESIQAFEALKAFDQEENERRAAELQRIESIYALEALKAFEQDENERRTETLRRIESIRAFEALKAFDQEENERRAAELQRIESTYALEALKAFEQGENERRAETL</sequence>
<reference evidence="3 4" key="1">
    <citation type="journal article" name="Sci. Rep.">
        <title>Genome-scale phylogenetic analyses confirm Olpidium as the closest living zoosporic fungus to the non-flagellated, terrestrial fungi.</title>
        <authorList>
            <person name="Chang Y."/>
            <person name="Rochon D."/>
            <person name="Sekimoto S."/>
            <person name="Wang Y."/>
            <person name="Chovatia M."/>
            <person name="Sandor L."/>
            <person name="Salamov A."/>
            <person name="Grigoriev I.V."/>
            <person name="Stajich J.E."/>
            <person name="Spatafora J.W."/>
        </authorList>
    </citation>
    <scope>NUCLEOTIDE SEQUENCE [LARGE SCALE GENOMIC DNA]</scope>
    <source>
        <strain evidence="3">S191</strain>
    </source>
</reference>
<feature type="non-terminal residue" evidence="3">
    <location>
        <position position="1"/>
    </location>
</feature>
<feature type="region of interest" description="Disordered" evidence="2">
    <location>
        <begin position="139"/>
        <end position="168"/>
    </location>
</feature>
<name>A0A8H8DFT0_9FUNG</name>
<keyword evidence="1" id="KW-0175">Coiled coil</keyword>
<feature type="coiled-coil region" evidence="1">
    <location>
        <begin position="324"/>
        <end position="354"/>
    </location>
</feature>
<feature type="non-terminal residue" evidence="3">
    <location>
        <position position="964"/>
    </location>
</feature>
<evidence type="ECO:0000313" key="4">
    <source>
        <dbReference type="Proteomes" id="UP000673691"/>
    </source>
</evidence>
<accession>A0A8H8DFT0</accession>
<feature type="region of interest" description="Disordered" evidence="2">
    <location>
        <begin position="664"/>
        <end position="688"/>
    </location>
</feature>
<feature type="coiled-coil region" evidence="1">
    <location>
        <begin position="412"/>
        <end position="446"/>
    </location>
</feature>
<comment type="caution">
    <text evidence="3">The sequence shown here is derived from an EMBL/GenBank/DDBJ whole genome shotgun (WGS) entry which is preliminary data.</text>
</comment>
<gene>
    <name evidence="3" type="ORF">BJ554DRAFT_4061</name>
</gene>
<proteinExistence type="predicted"/>
<dbReference type="Proteomes" id="UP000673691">
    <property type="component" value="Unassembled WGS sequence"/>
</dbReference>
<organism evidence="3 4">
    <name type="scientific">Olpidium bornovanus</name>
    <dbReference type="NCBI Taxonomy" id="278681"/>
    <lineage>
        <taxon>Eukaryota</taxon>
        <taxon>Fungi</taxon>
        <taxon>Fungi incertae sedis</taxon>
        <taxon>Olpidiomycota</taxon>
        <taxon>Olpidiomycotina</taxon>
        <taxon>Olpidiomycetes</taxon>
        <taxon>Olpidiales</taxon>
        <taxon>Olpidiaceae</taxon>
        <taxon>Olpidium</taxon>
    </lineage>
</organism>
<dbReference type="AlphaFoldDB" id="A0A8H8DFT0"/>
<keyword evidence="4" id="KW-1185">Reference proteome</keyword>
<evidence type="ECO:0000313" key="3">
    <source>
        <dbReference type="EMBL" id="KAG5456247.1"/>
    </source>
</evidence>
<evidence type="ECO:0000256" key="2">
    <source>
        <dbReference type="SAM" id="MobiDB-lite"/>
    </source>
</evidence>
<feature type="coiled-coil region" evidence="1">
    <location>
        <begin position="47"/>
        <end position="110"/>
    </location>
</feature>
<protein>
    <submittedName>
        <fullName evidence="3">Uncharacterized protein</fullName>
    </submittedName>
</protein>
<evidence type="ECO:0000256" key="1">
    <source>
        <dbReference type="SAM" id="Coils"/>
    </source>
</evidence>
<feature type="compositionally biased region" description="Pro residues" evidence="2">
    <location>
        <begin position="671"/>
        <end position="688"/>
    </location>
</feature>
<dbReference type="EMBL" id="JAEFCI010012037">
    <property type="protein sequence ID" value="KAG5456247.1"/>
    <property type="molecule type" value="Genomic_DNA"/>
</dbReference>